<gene>
    <name evidence="1" type="ORF">LARSCL_LOCUS22212</name>
</gene>
<dbReference type="Proteomes" id="UP001497382">
    <property type="component" value="Unassembled WGS sequence"/>
</dbReference>
<comment type="caution">
    <text evidence="1">The sequence shown here is derived from an EMBL/GenBank/DDBJ whole genome shotgun (WGS) entry which is preliminary data.</text>
</comment>
<accession>A0AAV2BYK4</accession>
<proteinExistence type="predicted"/>
<evidence type="ECO:0000313" key="2">
    <source>
        <dbReference type="Proteomes" id="UP001497382"/>
    </source>
</evidence>
<sequence length="128" mass="15156">MYVRLEEEHLQPHPYETNCTDYDALWRKNNKTGPRSQEMCKAMCFLSYSRACYDCEIPEVTLYRPENLCSDQVQWASCKDENATERRDACKRNCKPACLKLKYHFSTVKIDRKESSGLYHNSCLCERH</sequence>
<protein>
    <submittedName>
        <fullName evidence="1">Uncharacterized protein</fullName>
    </submittedName>
</protein>
<name>A0AAV2BYK4_9ARAC</name>
<organism evidence="1 2">
    <name type="scientific">Larinioides sclopetarius</name>
    <dbReference type="NCBI Taxonomy" id="280406"/>
    <lineage>
        <taxon>Eukaryota</taxon>
        <taxon>Metazoa</taxon>
        <taxon>Ecdysozoa</taxon>
        <taxon>Arthropoda</taxon>
        <taxon>Chelicerata</taxon>
        <taxon>Arachnida</taxon>
        <taxon>Araneae</taxon>
        <taxon>Araneomorphae</taxon>
        <taxon>Entelegynae</taxon>
        <taxon>Araneoidea</taxon>
        <taxon>Araneidae</taxon>
        <taxon>Larinioides</taxon>
    </lineage>
</organism>
<keyword evidence="2" id="KW-1185">Reference proteome</keyword>
<reference evidence="1 2" key="1">
    <citation type="submission" date="2024-04" db="EMBL/GenBank/DDBJ databases">
        <authorList>
            <person name="Rising A."/>
            <person name="Reimegard J."/>
            <person name="Sonavane S."/>
            <person name="Akerstrom W."/>
            <person name="Nylinder S."/>
            <person name="Hedman E."/>
            <person name="Kallberg Y."/>
        </authorList>
    </citation>
    <scope>NUCLEOTIDE SEQUENCE [LARGE SCALE GENOMIC DNA]</scope>
</reference>
<evidence type="ECO:0000313" key="1">
    <source>
        <dbReference type="EMBL" id="CAL1300939.1"/>
    </source>
</evidence>
<dbReference type="EMBL" id="CAXIEN010000593">
    <property type="protein sequence ID" value="CAL1300939.1"/>
    <property type="molecule type" value="Genomic_DNA"/>
</dbReference>
<dbReference type="AlphaFoldDB" id="A0AAV2BYK4"/>